<dbReference type="GO" id="GO:0017004">
    <property type="term" value="P:cytochrome complex assembly"/>
    <property type="evidence" value="ECO:0007669"/>
    <property type="project" value="UniProtKB-KW"/>
</dbReference>
<comment type="similarity">
    <text evidence="3 12">Belongs to the CcmD/CycX/HelD family.</text>
</comment>
<evidence type="ECO:0000256" key="5">
    <source>
        <dbReference type="ARBA" id="ARBA00022448"/>
    </source>
</evidence>
<evidence type="ECO:0000256" key="12">
    <source>
        <dbReference type="RuleBase" id="RU363101"/>
    </source>
</evidence>
<accession>A0A7X6JZ21</accession>
<keyword evidence="14" id="KW-1185">Reference proteome</keyword>
<dbReference type="EMBL" id="JAAZQQ010000002">
    <property type="protein sequence ID" value="NKX44710.1"/>
    <property type="molecule type" value="Genomic_DNA"/>
</dbReference>
<keyword evidence="7 12" id="KW-0997">Cell inner membrane</keyword>
<evidence type="ECO:0000256" key="2">
    <source>
        <dbReference type="ARBA" id="ARBA00004377"/>
    </source>
</evidence>
<evidence type="ECO:0000256" key="11">
    <source>
        <dbReference type="ARBA" id="ARBA00023136"/>
    </source>
</evidence>
<protein>
    <recommendedName>
        <fullName evidence="4 12">Heme exporter protein D</fullName>
    </recommendedName>
</protein>
<dbReference type="Pfam" id="PF04995">
    <property type="entry name" value="CcmD"/>
    <property type="match status" value="1"/>
</dbReference>
<reference evidence="13 14" key="1">
    <citation type="submission" date="2020-04" db="EMBL/GenBank/DDBJ databases">
        <authorList>
            <person name="Yoon J."/>
        </authorList>
    </citation>
    <scope>NUCLEOTIDE SEQUENCE [LARGE SCALE GENOMIC DNA]</scope>
    <source>
        <strain evidence="13 14">KMU-115</strain>
    </source>
</reference>
<evidence type="ECO:0000256" key="6">
    <source>
        <dbReference type="ARBA" id="ARBA00022475"/>
    </source>
</evidence>
<evidence type="ECO:0000256" key="10">
    <source>
        <dbReference type="ARBA" id="ARBA00022989"/>
    </source>
</evidence>
<keyword evidence="5 12" id="KW-0813">Transport</keyword>
<proteinExistence type="inferred from homology"/>
<evidence type="ECO:0000256" key="4">
    <source>
        <dbReference type="ARBA" id="ARBA00016461"/>
    </source>
</evidence>
<comment type="caution">
    <text evidence="13">The sequence shown here is derived from an EMBL/GenBank/DDBJ whole genome shotgun (WGS) entry which is preliminary data.</text>
</comment>
<dbReference type="Proteomes" id="UP000526408">
    <property type="component" value="Unassembled WGS sequence"/>
</dbReference>
<dbReference type="NCBIfam" id="TIGR03141">
    <property type="entry name" value="cytochro_ccmD"/>
    <property type="match status" value="1"/>
</dbReference>
<feature type="transmembrane region" description="Helical" evidence="12">
    <location>
        <begin position="6"/>
        <end position="32"/>
    </location>
</feature>
<keyword evidence="9 12" id="KW-0201">Cytochrome c-type biogenesis</keyword>
<evidence type="ECO:0000256" key="7">
    <source>
        <dbReference type="ARBA" id="ARBA00022519"/>
    </source>
</evidence>
<keyword evidence="8 12" id="KW-0812">Transmembrane</keyword>
<evidence type="ECO:0000256" key="8">
    <source>
        <dbReference type="ARBA" id="ARBA00022692"/>
    </source>
</evidence>
<dbReference type="AlphaFoldDB" id="A0A7X6JZ21"/>
<dbReference type="InterPro" id="IPR007078">
    <property type="entry name" value="Haem_export_protD_CcmD"/>
</dbReference>
<evidence type="ECO:0000313" key="14">
    <source>
        <dbReference type="Proteomes" id="UP000526408"/>
    </source>
</evidence>
<gene>
    <name evidence="13" type="primary">ccmD</name>
    <name evidence="13" type="ORF">HCU73_08920</name>
</gene>
<name>A0A7X6JZ21_9RHOB</name>
<evidence type="ECO:0000256" key="1">
    <source>
        <dbReference type="ARBA" id="ARBA00002442"/>
    </source>
</evidence>
<sequence length="52" mass="5603">MMPDLGAYAVPVLSAYAVSIALIVVVVGASILKARRVRARLEEVEHRRGRAA</sequence>
<evidence type="ECO:0000313" key="13">
    <source>
        <dbReference type="EMBL" id="NKX44710.1"/>
    </source>
</evidence>
<evidence type="ECO:0000256" key="9">
    <source>
        <dbReference type="ARBA" id="ARBA00022748"/>
    </source>
</evidence>
<evidence type="ECO:0000256" key="3">
    <source>
        <dbReference type="ARBA" id="ARBA00008741"/>
    </source>
</evidence>
<dbReference type="GO" id="GO:0015886">
    <property type="term" value="P:heme transport"/>
    <property type="evidence" value="ECO:0007669"/>
    <property type="project" value="InterPro"/>
</dbReference>
<keyword evidence="11 12" id="KW-0472">Membrane</keyword>
<comment type="subcellular location">
    <subcellularLocation>
        <location evidence="2 12">Cell inner membrane</location>
        <topology evidence="2 12">Single-pass membrane protein</topology>
    </subcellularLocation>
</comment>
<organism evidence="13 14">
    <name type="scientific">Roseicyclus persicicus</name>
    <dbReference type="NCBI Taxonomy" id="2650661"/>
    <lineage>
        <taxon>Bacteria</taxon>
        <taxon>Pseudomonadati</taxon>
        <taxon>Pseudomonadota</taxon>
        <taxon>Alphaproteobacteria</taxon>
        <taxon>Rhodobacterales</taxon>
        <taxon>Roseobacteraceae</taxon>
        <taxon>Roseicyclus</taxon>
    </lineage>
</organism>
<comment type="function">
    <text evidence="1 12">Required for the export of heme to the periplasm for the biogenesis of c-type cytochromes.</text>
</comment>
<dbReference type="GO" id="GO:0005886">
    <property type="term" value="C:plasma membrane"/>
    <property type="evidence" value="ECO:0007669"/>
    <property type="project" value="UniProtKB-SubCell"/>
</dbReference>
<keyword evidence="10 12" id="KW-1133">Transmembrane helix</keyword>
<keyword evidence="6 12" id="KW-1003">Cell membrane</keyword>